<dbReference type="GO" id="GO:0008270">
    <property type="term" value="F:zinc ion binding"/>
    <property type="evidence" value="ECO:0007669"/>
    <property type="project" value="UniProtKB-KW"/>
</dbReference>
<evidence type="ECO:0000313" key="13">
    <source>
        <dbReference type="Proteomes" id="UP000187203"/>
    </source>
</evidence>
<dbReference type="EMBL" id="AWUE01024095">
    <property type="protein sequence ID" value="OMO51644.1"/>
    <property type="molecule type" value="Genomic_DNA"/>
</dbReference>
<dbReference type="InterPro" id="IPR003656">
    <property type="entry name" value="Znf_BED"/>
</dbReference>
<comment type="subcellular location">
    <subcellularLocation>
        <location evidence="1">Nucleus</location>
    </subcellularLocation>
</comment>
<keyword evidence="7" id="KW-0804">Transcription</keyword>
<evidence type="ECO:0000256" key="8">
    <source>
        <dbReference type="ARBA" id="ARBA00023242"/>
    </source>
</evidence>
<dbReference type="GO" id="GO:0009791">
    <property type="term" value="P:post-embryonic development"/>
    <property type="evidence" value="ECO:0007669"/>
    <property type="project" value="UniProtKB-ARBA"/>
</dbReference>
<evidence type="ECO:0000256" key="10">
    <source>
        <dbReference type="SAM" id="MobiDB-lite"/>
    </source>
</evidence>
<name>A0A1R3G0N7_9ROSI</name>
<proteinExistence type="predicted"/>
<dbReference type="GO" id="GO:0003677">
    <property type="term" value="F:DNA binding"/>
    <property type="evidence" value="ECO:0007669"/>
    <property type="project" value="UniProtKB-KW"/>
</dbReference>
<comment type="caution">
    <text evidence="12">The sequence shown here is derived from an EMBL/GenBank/DDBJ whole genome shotgun (WGS) entry which is preliminary data.</text>
</comment>
<feature type="compositionally biased region" description="Polar residues" evidence="10">
    <location>
        <begin position="85"/>
        <end position="118"/>
    </location>
</feature>
<reference evidence="13" key="1">
    <citation type="submission" date="2013-09" db="EMBL/GenBank/DDBJ databases">
        <title>Corchorus olitorius genome sequencing.</title>
        <authorList>
            <person name="Alam M."/>
            <person name="Haque M.S."/>
            <person name="Islam M.S."/>
            <person name="Emdad E.M."/>
            <person name="Islam M.M."/>
            <person name="Ahmed B."/>
            <person name="Halim A."/>
            <person name="Hossen Q.M.M."/>
            <person name="Hossain M.Z."/>
            <person name="Ahmed R."/>
            <person name="Khan M.M."/>
            <person name="Islam R."/>
            <person name="Rashid M.M."/>
            <person name="Khan S.A."/>
            <person name="Rahman M.S."/>
            <person name="Alam M."/>
            <person name="Yahiya A.S."/>
            <person name="Khan M.S."/>
            <person name="Azam M.S."/>
            <person name="Haque T."/>
            <person name="Lashkar M.Z.H."/>
            <person name="Akhand A.I."/>
            <person name="Morshed G."/>
            <person name="Roy S."/>
            <person name="Uddin K.S."/>
            <person name="Rabeya T."/>
            <person name="Hossain A.S."/>
            <person name="Chowdhury A."/>
            <person name="Snigdha A.R."/>
            <person name="Mortoza M.S."/>
            <person name="Matin S.A."/>
            <person name="Hoque S.M.E."/>
            <person name="Islam M.K."/>
            <person name="Roy D.K."/>
            <person name="Haider R."/>
            <person name="Moosa M.M."/>
            <person name="Elias S.M."/>
            <person name="Hasan A.M."/>
            <person name="Jahan S."/>
            <person name="Shafiuddin M."/>
            <person name="Mahmood N."/>
            <person name="Shommy N.S."/>
        </authorList>
    </citation>
    <scope>NUCLEOTIDE SEQUENCE [LARGE SCALE GENOMIC DNA]</scope>
    <source>
        <strain evidence="13">cv. O-4</strain>
    </source>
</reference>
<dbReference type="InterPro" id="IPR008906">
    <property type="entry name" value="HATC_C_dom"/>
</dbReference>
<evidence type="ECO:0000256" key="2">
    <source>
        <dbReference type="ARBA" id="ARBA00022723"/>
    </source>
</evidence>
<dbReference type="Pfam" id="PF05699">
    <property type="entry name" value="Dimer_Tnp_hAT"/>
    <property type="match status" value="1"/>
</dbReference>
<sequence>MGGSEDQEGEGSPIFQGRFESVCYETMVCGGILDGFGEFILCVPNWDQDAELANNQLRQPNLLPYFEVCQTRLKKSQAAKLSSSTPDVSSTPQQPEIGSSTSRAANQDQATRETNSANKEADMIDLDDEEGGNAKKRAKTSNVWSEFKDVSLSNGVEVGECVHCKKQLKKNKSKSTSQFKRHLESCVRRKIFQNQQKKITFQPKDVGDGDIQLQPALTNGKFDMAKVREAAAHWILMHEHPFSIVEEEGFNMMQKHGMPEWEKVSHVTIKKDCVQVYEVEKKKLKALLRNVNKIFLTTDLWRSSNQKIEYMVLTAYFIDLNWSGGNVKSHKSGMSEILTYVKTLYSGPPQESDLDAYLLKACFIHLGDPDQFDALEWWKANSLRFRILSQMTRDILAIPITTVASEAAFSARSRVIDTYWASLAPETVQTLLCGGDWCRNLHGVKKKNKNEKKSIEVELK</sequence>
<dbReference type="Pfam" id="PF02892">
    <property type="entry name" value="zf-BED"/>
    <property type="match status" value="1"/>
</dbReference>
<dbReference type="SUPFAM" id="SSF57667">
    <property type="entry name" value="beta-beta-alpha zinc fingers"/>
    <property type="match status" value="1"/>
</dbReference>
<dbReference type="GO" id="GO:0046983">
    <property type="term" value="F:protein dimerization activity"/>
    <property type="evidence" value="ECO:0007669"/>
    <property type="project" value="InterPro"/>
</dbReference>
<evidence type="ECO:0000256" key="7">
    <source>
        <dbReference type="ARBA" id="ARBA00023163"/>
    </source>
</evidence>
<evidence type="ECO:0000256" key="9">
    <source>
        <dbReference type="PROSITE-ProRule" id="PRU00027"/>
    </source>
</evidence>
<dbReference type="PANTHER" id="PTHR46481:SF10">
    <property type="entry name" value="ZINC FINGER BED DOMAIN-CONTAINING PROTEIN 39"/>
    <property type="match status" value="1"/>
</dbReference>
<organism evidence="12 13">
    <name type="scientific">Corchorus olitorius</name>
    <dbReference type="NCBI Taxonomy" id="93759"/>
    <lineage>
        <taxon>Eukaryota</taxon>
        <taxon>Viridiplantae</taxon>
        <taxon>Streptophyta</taxon>
        <taxon>Embryophyta</taxon>
        <taxon>Tracheophyta</taxon>
        <taxon>Spermatophyta</taxon>
        <taxon>Magnoliopsida</taxon>
        <taxon>eudicotyledons</taxon>
        <taxon>Gunneridae</taxon>
        <taxon>Pentapetalae</taxon>
        <taxon>rosids</taxon>
        <taxon>malvids</taxon>
        <taxon>Malvales</taxon>
        <taxon>Malvaceae</taxon>
        <taxon>Grewioideae</taxon>
        <taxon>Apeibeae</taxon>
        <taxon>Corchorus</taxon>
    </lineage>
</organism>
<keyword evidence="13" id="KW-1185">Reference proteome</keyword>
<evidence type="ECO:0000256" key="3">
    <source>
        <dbReference type="ARBA" id="ARBA00022771"/>
    </source>
</evidence>
<dbReference type="PANTHER" id="PTHR46481">
    <property type="entry name" value="ZINC FINGER BED DOMAIN-CONTAINING PROTEIN 4"/>
    <property type="match status" value="1"/>
</dbReference>
<evidence type="ECO:0000313" key="12">
    <source>
        <dbReference type="EMBL" id="OMO51644.1"/>
    </source>
</evidence>
<accession>A0A1R3G0N7</accession>
<dbReference type="OrthoDB" id="3560146at2759"/>
<dbReference type="Proteomes" id="UP000187203">
    <property type="component" value="Unassembled WGS sequence"/>
</dbReference>
<evidence type="ECO:0000256" key="1">
    <source>
        <dbReference type="ARBA" id="ARBA00004123"/>
    </source>
</evidence>
<keyword evidence="8" id="KW-0539">Nucleus</keyword>
<protein>
    <submittedName>
        <fullName evidence="12">Zinc finger, BED-type</fullName>
    </submittedName>
</protein>
<keyword evidence="3 9" id="KW-0863">Zinc-finger</keyword>
<feature type="region of interest" description="Disordered" evidence="10">
    <location>
        <begin position="79"/>
        <end position="140"/>
    </location>
</feature>
<keyword evidence="2" id="KW-0479">Metal-binding</keyword>
<keyword evidence="6" id="KW-0238">DNA-binding</keyword>
<evidence type="ECO:0000259" key="11">
    <source>
        <dbReference type="PROSITE" id="PS50808"/>
    </source>
</evidence>
<dbReference type="InterPro" id="IPR052035">
    <property type="entry name" value="ZnF_BED_domain_contain"/>
</dbReference>
<dbReference type="SMART" id="SM00614">
    <property type="entry name" value="ZnF_BED"/>
    <property type="match status" value="1"/>
</dbReference>
<keyword evidence="5" id="KW-0805">Transcription regulation</keyword>
<keyword evidence="4" id="KW-0862">Zinc</keyword>
<dbReference type="AlphaFoldDB" id="A0A1R3G0N7"/>
<dbReference type="PROSITE" id="PS50808">
    <property type="entry name" value="ZF_BED"/>
    <property type="match status" value="1"/>
</dbReference>
<dbReference type="SUPFAM" id="SSF53098">
    <property type="entry name" value="Ribonuclease H-like"/>
    <property type="match status" value="1"/>
</dbReference>
<dbReference type="InterPro" id="IPR036236">
    <property type="entry name" value="Znf_C2H2_sf"/>
</dbReference>
<evidence type="ECO:0000256" key="5">
    <source>
        <dbReference type="ARBA" id="ARBA00023015"/>
    </source>
</evidence>
<gene>
    <name evidence="12" type="ORF">COLO4_37582</name>
</gene>
<dbReference type="STRING" id="93759.A0A1R3G0N7"/>
<feature type="domain" description="BED-type" evidence="11">
    <location>
        <begin position="138"/>
        <end position="199"/>
    </location>
</feature>
<dbReference type="GO" id="GO:0005634">
    <property type="term" value="C:nucleus"/>
    <property type="evidence" value="ECO:0007669"/>
    <property type="project" value="UniProtKB-SubCell"/>
</dbReference>
<evidence type="ECO:0000256" key="6">
    <source>
        <dbReference type="ARBA" id="ARBA00023125"/>
    </source>
</evidence>
<dbReference type="InterPro" id="IPR012337">
    <property type="entry name" value="RNaseH-like_sf"/>
</dbReference>
<evidence type="ECO:0000256" key="4">
    <source>
        <dbReference type="ARBA" id="ARBA00022833"/>
    </source>
</evidence>